<dbReference type="Pfam" id="PF13385">
    <property type="entry name" value="Laminin_G_3"/>
    <property type="match status" value="1"/>
</dbReference>
<keyword evidence="4" id="KW-1185">Reference proteome</keyword>
<dbReference type="InterPro" id="IPR013320">
    <property type="entry name" value="ConA-like_dom_sf"/>
</dbReference>
<feature type="chain" id="PRO_5015588761" evidence="2">
    <location>
        <begin position="22"/>
        <end position="824"/>
    </location>
</feature>
<evidence type="ECO:0000256" key="2">
    <source>
        <dbReference type="SAM" id="SignalP"/>
    </source>
</evidence>
<dbReference type="OrthoDB" id="1652165at2"/>
<evidence type="ECO:0000313" key="4">
    <source>
        <dbReference type="Proteomes" id="UP000245670"/>
    </source>
</evidence>
<proteinExistence type="predicted"/>
<accession>A0A2U2JCT7</accession>
<gene>
    <name evidence="3" type="ORF">DIS07_06740</name>
</gene>
<feature type="signal peptide" evidence="2">
    <location>
        <begin position="1"/>
        <end position="21"/>
    </location>
</feature>
<dbReference type="InterPro" id="IPR026444">
    <property type="entry name" value="Secre_tail"/>
</dbReference>
<dbReference type="EMBL" id="QFFG01000002">
    <property type="protein sequence ID" value="PWG06122.1"/>
    <property type="molecule type" value="Genomic_DNA"/>
</dbReference>
<dbReference type="SUPFAM" id="SSF49899">
    <property type="entry name" value="Concanavalin A-like lectins/glucanases"/>
    <property type="match status" value="1"/>
</dbReference>
<dbReference type="GO" id="GO:0004553">
    <property type="term" value="F:hydrolase activity, hydrolyzing O-glycosyl compounds"/>
    <property type="evidence" value="ECO:0007669"/>
    <property type="project" value="UniProtKB-ARBA"/>
</dbReference>
<organism evidence="3 4">
    <name type="scientific">Polaribacter aquimarinus</name>
    <dbReference type="NCBI Taxonomy" id="2100726"/>
    <lineage>
        <taxon>Bacteria</taxon>
        <taxon>Pseudomonadati</taxon>
        <taxon>Bacteroidota</taxon>
        <taxon>Flavobacteriia</taxon>
        <taxon>Flavobacteriales</taxon>
        <taxon>Flavobacteriaceae</taxon>
    </lineage>
</organism>
<dbReference type="GO" id="GO:0005975">
    <property type="term" value="P:carbohydrate metabolic process"/>
    <property type="evidence" value="ECO:0007669"/>
    <property type="project" value="UniProtKB-ARBA"/>
</dbReference>
<dbReference type="Proteomes" id="UP000245670">
    <property type="component" value="Unassembled WGS sequence"/>
</dbReference>
<comment type="caution">
    <text evidence="3">The sequence shown here is derived from an EMBL/GenBank/DDBJ whole genome shotgun (WGS) entry which is preliminary data.</text>
</comment>
<dbReference type="NCBIfam" id="TIGR04183">
    <property type="entry name" value="Por_Secre_tail"/>
    <property type="match status" value="1"/>
</dbReference>
<dbReference type="RefSeq" id="WP_109404453.1">
    <property type="nucleotide sequence ID" value="NZ_QFFG01000002.1"/>
</dbReference>
<reference evidence="3 4" key="1">
    <citation type="submission" date="2018-05" db="EMBL/GenBank/DDBJ databases">
        <title>Polaribacter aquimarinus sp. nov., isolated from sediment in a sediment of sea.</title>
        <authorList>
            <person name="Lu D."/>
        </authorList>
    </citation>
    <scope>NUCLEOTIDE SEQUENCE [LARGE SCALE GENOMIC DNA]</scope>
    <source>
        <strain evidence="3 4">ZY113</strain>
    </source>
</reference>
<evidence type="ECO:0000256" key="1">
    <source>
        <dbReference type="ARBA" id="ARBA00022729"/>
    </source>
</evidence>
<evidence type="ECO:0000313" key="3">
    <source>
        <dbReference type="EMBL" id="PWG06122.1"/>
    </source>
</evidence>
<dbReference type="Gene3D" id="2.60.120.200">
    <property type="match status" value="1"/>
</dbReference>
<keyword evidence="1 2" id="KW-0732">Signal</keyword>
<name>A0A2U2JCT7_9FLAO</name>
<sequence length="824" mass="90821">MKFIKRSLSILILLVSQLVVAQIPCSSGFNANGTNDYITIPNTDAINLQNTRNRTVEFWFKPDDINTRQVLYEEGAQVNVIMFFIENGRVYAGAYRNNATSNANRRFFRSAIGDIEVGKWSHIALTLTDSPSLTLKWFLDGVEKDSQNGLQVNTHSGDIAIGRNGGNIRFPSSLTNNWTSSSIGSSTSQTYNSGFTGQTNTDYNFDGNISLLRIWNVARTQTQIDTNKSTLLTTGISLVAYQEGDQMRYEANNTSTIGGTATATGSGTTYTWSGTTSTDFGNNANWVGNAPDVTKTQTVTINNGSNNPSITSEINIGRLTVDAGAEVIVQNGATLNVFYELTNNGKITVEDGGALIYHACDAAIAGSGTFDIKRVTPTYNSQYFYSYWSSPIVEANASPSTIFSDAPVIYSFAASSEDSDWAYNGAANFKPGVGYAIRSENNGGQLRTFSGKINEGDVKVNVFYSSNFESEDPNNVWSTAGDNLVGNPYASAIDWDLVIADTDNSNIEGTIYFWNQNTVETGDNNVSDYLQYNSTGGASPGVTGKIGTGQGFFVRTTANSTITFKTTHQIAANNNQFFKGVSKNTTPKKEGRSWFTFNRGDKTNTLLVGFLEGATNRYDRTFDAPFDINQKSLGFYSVVRDGKKASIQGLPKLRRAKKVVKIGYVVDQVGEYSIGIQEEHIDEDYYIYLRDTEKKITTDLRKRKYIFNIDSIGENNTRFKLVYTKKRRKASNLKSTGKQSVFVEEVDSKDFTVYVDGAKELIVEYDFDVDNVKEVSLYNIQGRKVATFSGQQAKNISNLKSGIYIVNAILIDNRVLNKKMVISN</sequence>
<protein>
    <submittedName>
        <fullName evidence="3">Uncharacterized protein</fullName>
    </submittedName>
</protein>
<dbReference type="AlphaFoldDB" id="A0A2U2JCT7"/>